<feature type="domain" description="Partial AB-hydrolase lipase" evidence="9">
    <location>
        <begin position="37"/>
        <end position="93"/>
    </location>
</feature>
<evidence type="ECO:0000256" key="7">
    <source>
        <dbReference type="PIRNR" id="PIRNR000862"/>
    </source>
</evidence>
<sequence length="403" mass="46520">MKFCPSCVSCHEVDDSSGNTVEDCGRRHLPEEDLQAKEIIEYHGYAAEEHDVTTVDGYIIRLHRIPVSIENAGNAAVLLLHGLAASSTSFITNEPKQCLAFLLADRGYDVWLGNVRGNLFCQRHRNLTSEDPKFWRFRFVQVIVIVLSWDEMAAYDFPATVDYILEKTEKETVRFVGYSQGALVGFAALSLLPDLRQKICCFVALAPAVTLAYFKSPLRHVNRCVPVMERLLRRCGEPQHGDATKMSKYMKPFLKNDPFDQLSQNIIFRMIGPDSRKYIDKDRIPVYLSHNPAGTSYQNMVHYLQMMNSRQLRHFDYGLVKNFLKYGQARPPIYPLENVDVPLYIIWSEKDVYANRKDIELLFSRVRHAKELKITDYSHLDFLWANNVGETVYSRVIEFLEQF</sequence>
<evidence type="ECO:0000313" key="10">
    <source>
        <dbReference type="EMBL" id="KRZ80641.1"/>
    </source>
</evidence>
<dbReference type="STRING" id="268474.A0A0V1N9E9"/>
<dbReference type="PANTHER" id="PTHR11005">
    <property type="entry name" value="LYSOSOMAL ACID LIPASE-RELATED"/>
    <property type="match status" value="1"/>
</dbReference>
<keyword evidence="5" id="KW-0443">Lipid metabolism</keyword>
<evidence type="ECO:0000256" key="8">
    <source>
        <dbReference type="PIRSR" id="PIRSR000862-1"/>
    </source>
</evidence>
<keyword evidence="2" id="KW-0732">Signal</keyword>
<dbReference type="FunFam" id="3.40.50.1820:FF:000057">
    <property type="entry name" value="Lipase"/>
    <property type="match status" value="1"/>
</dbReference>
<dbReference type="InterPro" id="IPR029058">
    <property type="entry name" value="AB_hydrolase_fold"/>
</dbReference>
<proteinExistence type="inferred from homology"/>
<dbReference type="SUPFAM" id="SSF53474">
    <property type="entry name" value="alpha/beta-Hydrolases"/>
    <property type="match status" value="1"/>
</dbReference>
<organism evidence="10 11">
    <name type="scientific">Trichinella papuae</name>
    <dbReference type="NCBI Taxonomy" id="268474"/>
    <lineage>
        <taxon>Eukaryota</taxon>
        <taxon>Metazoa</taxon>
        <taxon>Ecdysozoa</taxon>
        <taxon>Nematoda</taxon>
        <taxon>Enoplea</taxon>
        <taxon>Dorylaimia</taxon>
        <taxon>Trichinellida</taxon>
        <taxon>Trichinellidae</taxon>
        <taxon>Trichinella</taxon>
    </lineage>
</organism>
<evidence type="ECO:0000259" key="9">
    <source>
        <dbReference type="Pfam" id="PF04083"/>
    </source>
</evidence>
<dbReference type="EMBL" id="JYDO01000002">
    <property type="protein sequence ID" value="KRZ80641.1"/>
    <property type="molecule type" value="Genomic_DNA"/>
</dbReference>
<evidence type="ECO:0000256" key="6">
    <source>
        <dbReference type="ARBA" id="ARBA00023180"/>
    </source>
</evidence>
<feature type="active site" description="Charge relay system" evidence="8">
    <location>
        <position position="351"/>
    </location>
</feature>
<evidence type="ECO:0000256" key="4">
    <source>
        <dbReference type="ARBA" id="ARBA00022963"/>
    </source>
</evidence>
<dbReference type="Proteomes" id="UP000054843">
    <property type="component" value="Unassembled WGS sequence"/>
</dbReference>
<comment type="similarity">
    <text evidence="1 7">Belongs to the AB hydrolase superfamily. Lipase family.</text>
</comment>
<evidence type="ECO:0000256" key="1">
    <source>
        <dbReference type="ARBA" id="ARBA00010701"/>
    </source>
</evidence>
<feature type="active site" description="Charge relay system" evidence="8">
    <location>
        <position position="379"/>
    </location>
</feature>
<evidence type="ECO:0000256" key="2">
    <source>
        <dbReference type="ARBA" id="ARBA00022729"/>
    </source>
</evidence>
<protein>
    <recommendedName>
        <fullName evidence="7">Lipase</fullName>
    </recommendedName>
</protein>
<reference evidence="10 11" key="1">
    <citation type="submission" date="2015-01" db="EMBL/GenBank/DDBJ databases">
        <title>Evolution of Trichinella species and genotypes.</title>
        <authorList>
            <person name="Korhonen P.K."/>
            <person name="Edoardo P."/>
            <person name="Giuseppe L.R."/>
            <person name="Gasser R.B."/>
        </authorList>
    </citation>
    <scope>NUCLEOTIDE SEQUENCE [LARGE SCALE GENOMIC DNA]</scope>
    <source>
        <strain evidence="10">ISS1980</strain>
    </source>
</reference>
<accession>A0A0V1N9E9</accession>
<keyword evidence="11" id="KW-1185">Reference proteome</keyword>
<evidence type="ECO:0000256" key="3">
    <source>
        <dbReference type="ARBA" id="ARBA00022801"/>
    </source>
</evidence>
<dbReference type="Gene3D" id="3.40.50.1820">
    <property type="entry name" value="alpha/beta hydrolase"/>
    <property type="match status" value="1"/>
</dbReference>
<dbReference type="AlphaFoldDB" id="A0A0V1N9E9"/>
<keyword evidence="6" id="KW-0325">Glycoprotein</keyword>
<keyword evidence="4 7" id="KW-0442">Lipid degradation</keyword>
<evidence type="ECO:0000256" key="5">
    <source>
        <dbReference type="ARBA" id="ARBA00023098"/>
    </source>
</evidence>
<evidence type="ECO:0000313" key="11">
    <source>
        <dbReference type="Proteomes" id="UP000054843"/>
    </source>
</evidence>
<feature type="active site" description="Nucleophile" evidence="8">
    <location>
        <position position="179"/>
    </location>
</feature>
<dbReference type="GO" id="GO:0016042">
    <property type="term" value="P:lipid catabolic process"/>
    <property type="evidence" value="ECO:0007669"/>
    <property type="project" value="UniProtKB-KW"/>
</dbReference>
<keyword evidence="3 7" id="KW-0378">Hydrolase</keyword>
<dbReference type="InterPro" id="IPR025483">
    <property type="entry name" value="Lipase_euk"/>
</dbReference>
<comment type="caution">
    <text evidence="10">The sequence shown here is derived from an EMBL/GenBank/DDBJ whole genome shotgun (WGS) entry which is preliminary data.</text>
</comment>
<dbReference type="PIRSF" id="PIRSF000862">
    <property type="entry name" value="Steryl_ester_lip"/>
    <property type="match status" value="1"/>
</dbReference>
<dbReference type="InterPro" id="IPR006693">
    <property type="entry name" value="AB_hydrolase_lipase"/>
</dbReference>
<dbReference type="OrthoDB" id="9974421at2759"/>
<name>A0A0V1N9E9_9BILA</name>
<dbReference type="GO" id="GO:0016788">
    <property type="term" value="F:hydrolase activity, acting on ester bonds"/>
    <property type="evidence" value="ECO:0007669"/>
    <property type="project" value="InterPro"/>
</dbReference>
<gene>
    <name evidence="10" type="primary">LIPF</name>
    <name evidence="10" type="ORF">T10_3171</name>
</gene>
<dbReference type="Pfam" id="PF04083">
    <property type="entry name" value="Abhydro_lipase"/>
    <property type="match status" value="1"/>
</dbReference>